<protein>
    <submittedName>
        <fullName evidence="1">Uncharacterized protein</fullName>
    </submittedName>
</protein>
<dbReference type="RefSeq" id="WP_353944803.1">
    <property type="nucleotide sequence ID" value="NZ_CP159534.1"/>
</dbReference>
<dbReference type="AlphaFoldDB" id="A0AAU8IYL2"/>
<dbReference type="KEGG" id="stac:ABII15_26630"/>
<name>A0AAU8IYL2_9ACTN</name>
<gene>
    <name evidence="1" type="ORF">ABII15_26630</name>
</gene>
<sequence>MPGRLTLFLAVSAYLLLASVLLPAVWSRRPARRRAAERIVRILVDAFRPPRRR</sequence>
<proteinExistence type="predicted"/>
<organism evidence="1">
    <name type="scientific">Streptomyces tabacisoli</name>
    <dbReference type="NCBI Taxonomy" id="3156398"/>
    <lineage>
        <taxon>Bacteria</taxon>
        <taxon>Bacillati</taxon>
        <taxon>Actinomycetota</taxon>
        <taxon>Actinomycetes</taxon>
        <taxon>Kitasatosporales</taxon>
        <taxon>Streptomycetaceae</taxon>
        <taxon>Streptomyces</taxon>
    </lineage>
</organism>
<dbReference type="EMBL" id="CP159534">
    <property type="protein sequence ID" value="XCJ73317.1"/>
    <property type="molecule type" value="Genomic_DNA"/>
</dbReference>
<accession>A0AAU8IYL2</accession>
<reference evidence="1" key="1">
    <citation type="submission" date="2024-06" db="EMBL/GenBank/DDBJ databases">
        <title>Streptomyces sp. strain HUAS MG91 genome sequences.</title>
        <authorList>
            <person name="Mo P."/>
        </authorList>
    </citation>
    <scope>NUCLEOTIDE SEQUENCE</scope>
    <source>
        <strain evidence="1">HUAS MG91</strain>
    </source>
</reference>
<evidence type="ECO:0000313" key="1">
    <source>
        <dbReference type="EMBL" id="XCJ73317.1"/>
    </source>
</evidence>